<feature type="binding site" evidence="5">
    <location>
        <begin position="114"/>
        <end position="118"/>
    </location>
    <ligand>
        <name>S-adenosyl-L-methionine</name>
        <dbReference type="ChEBI" id="CHEBI:59789"/>
    </ligand>
</feature>
<feature type="binding site" evidence="5">
    <location>
        <position position="137"/>
    </location>
    <ligand>
        <name>S-adenosyl-L-methionine</name>
        <dbReference type="ChEBI" id="CHEBI:59789"/>
    </ligand>
</feature>
<name>A0A842HR13_9BURK</name>
<keyword evidence="2 5" id="KW-0808">Transferase</keyword>
<sequence length="273" mass="29568">MSCVRDLLRDSPLPRLEMQMLLQQVLGVSRAWLVAHDTDPLPEDAVANIQALMARRQAGEPMAYILGTREFMGHDFQVTPAVLIPRPDTEVLVETALDILQGKSVAQPRVLDLGTGSGAIAISVALAYPRASVTATDSSPQALQVAHANAKQLGAAVQFFEGDWYQALPAETSPFDLIVSNPPYIRADDTHLAQGDLRFEPRSALTDDANGLQALVRIVEGALAWLAEGGALWLEHGWDQGADVRQLLAQAGFQRVESRRDLAGIERISGGYL</sequence>
<dbReference type="FunFam" id="3.40.50.150:FF:000053">
    <property type="entry name" value="Release factor glutamine methyltransferase"/>
    <property type="match status" value="1"/>
</dbReference>
<dbReference type="InterPro" id="IPR040758">
    <property type="entry name" value="PrmC_N"/>
</dbReference>
<feature type="domain" description="Methyltransferase small" evidence="6">
    <location>
        <begin position="103"/>
        <end position="191"/>
    </location>
</feature>
<dbReference type="Pfam" id="PF05175">
    <property type="entry name" value="MTS"/>
    <property type="match status" value="1"/>
</dbReference>
<feature type="binding site" evidence="5">
    <location>
        <position position="164"/>
    </location>
    <ligand>
        <name>S-adenosyl-L-methionine</name>
        <dbReference type="ChEBI" id="CHEBI:59789"/>
    </ligand>
</feature>
<dbReference type="NCBIfam" id="TIGR00536">
    <property type="entry name" value="hemK_fam"/>
    <property type="match status" value="1"/>
</dbReference>
<feature type="domain" description="Release factor glutamine methyltransferase N-terminal" evidence="7">
    <location>
        <begin position="5"/>
        <end position="67"/>
    </location>
</feature>
<dbReference type="HAMAP" id="MF_02126">
    <property type="entry name" value="RF_methyltr_PrmC"/>
    <property type="match status" value="1"/>
</dbReference>
<dbReference type="RefSeq" id="WP_185779767.1">
    <property type="nucleotide sequence ID" value="NZ_JACJUU010000006.1"/>
</dbReference>
<feature type="binding site" evidence="5">
    <location>
        <position position="181"/>
    </location>
    <ligand>
        <name>S-adenosyl-L-methionine</name>
        <dbReference type="ChEBI" id="CHEBI:59789"/>
    </ligand>
</feature>
<dbReference type="GO" id="GO:0102559">
    <property type="term" value="F:peptide chain release factor N(5)-glutamine methyltransferase activity"/>
    <property type="evidence" value="ECO:0007669"/>
    <property type="project" value="UniProtKB-EC"/>
</dbReference>
<comment type="caution">
    <text evidence="8">The sequence shown here is derived from an EMBL/GenBank/DDBJ whole genome shotgun (WGS) entry which is preliminary data.</text>
</comment>
<dbReference type="InterPro" id="IPR019874">
    <property type="entry name" value="RF_methyltr_PrmC"/>
</dbReference>
<comment type="function">
    <text evidence="5">Methylates the class 1 translation termination release factors RF1/PrfA and RF2/PrfB on the glutamine residue of the universally conserved GGQ motif.</text>
</comment>
<dbReference type="Pfam" id="PF17827">
    <property type="entry name" value="PrmC_N"/>
    <property type="match status" value="1"/>
</dbReference>
<evidence type="ECO:0000256" key="4">
    <source>
        <dbReference type="ARBA" id="ARBA00048391"/>
    </source>
</evidence>
<dbReference type="EC" id="2.1.1.297" evidence="5"/>
<dbReference type="Gene3D" id="1.10.8.10">
    <property type="entry name" value="DNA helicase RuvA subunit, C-terminal domain"/>
    <property type="match status" value="1"/>
</dbReference>
<dbReference type="AlphaFoldDB" id="A0A842HR13"/>
<organism evidence="8 9">
    <name type="scientific">Pusillimonas minor</name>
    <dbReference type="NCBI Taxonomy" id="2697024"/>
    <lineage>
        <taxon>Bacteria</taxon>
        <taxon>Pseudomonadati</taxon>
        <taxon>Pseudomonadota</taxon>
        <taxon>Betaproteobacteria</taxon>
        <taxon>Burkholderiales</taxon>
        <taxon>Alcaligenaceae</taxon>
        <taxon>Pusillimonas</taxon>
    </lineage>
</organism>
<dbReference type="InterPro" id="IPR004556">
    <property type="entry name" value="HemK-like"/>
</dbReference>
<dbReference type="InterPro" id="IPR002052">
    <property type="entry name" value="DNA_methylase_N6_adenine_CS"/>
</dbReference>
<protein>
    <recommendedName>
        <fullName evidence="5">Release factor glutamine methyltransferase</fullName>
        <shortName evidence="5">RF MTase</shortName>
        <ecNumber evidence="5">2.1.1.297</ecNumber>
    </recommendedName>
    <alternativeName>
        <fullName evidence="5">N5-glutamine methyltransferase PrmC</fullName>
    </alternativeName>
    <alternativeName>
        <fullName evidence="5">Protein-(glutamine-N5) MTase PrmC</fullName>
    </alternativeName>
    <alternativeName>
        <fullName evidence="5">Protein-glutamine N-methyltransferase PrmC</fullName>
    </alternativeName>
</protein>
<evidence type="ECO:0000313" key="8">
    <source>
        <dbReference type="EMBL" id="MBC2770058.1"/>
    </source>
</evidence>
<evidence type="ECO:0000259" key="7">
    <source>
        <dbReference type="Pfam" id="PF17827"/>
    </source>
</evidence>
<accession>A0A842HR13</accession>
<feature type="binding site" evidence="5">
    <location>
        <begin position="181"/>
        <end position="184"/>
    </location>
    <ligand>
        <name>substrate</name>
    </ligand>
</feature>
<dbReference type="GO" id="GO:0032259">
    <property type="term" value="P:methylation"/>
    <property type="evidence" value="ECO:0007669"/>
    <property type="project" value="UniProtKB-KW"/>
</dbReference>
<keyword evidence="3 5" id="KW-0949">S-adenosyl-L-methionine</keyword>
<dbReference type="EMBL" id="JACJUU010000006">
    <property type="protein sequence ID" value="MBC2770058.1"/>
    <property type="molecule type" value="Genomic_DNA"/>
</dbReference>
<evidence type="ECO:0000313" key="9">
    <source>
        <dbReference type="Proteomes" id="UP000545386"/>
    </source>
</evidence>
<evidence type="ECO:0000259" key="6">
    <source>
        <dbReference type="Pfam" id="PF05175"/>
    </source>
</evidence>
<evidence type="ECO:0000256" key="3">
    <source>
        <dbReference type="ARBA" id="ARBA00022691"/>
    </source>
</evidence>
<dbReference type="GO" id="GO:0003676">
    <property type="term" value="F:nucleic acid binding"/>
    <property type="evidence" value="ECO:0007669"/>
    <property type="project" value="InterPro"/>
</dbReference>
<dbReference type="PROSITE" id="PS00092">
    <property type="entry name" value="N6_MTASE"/>
    <property type="match status" value="1"/>
</dbReference>
<dbReference type="InterPro" id="IPR007848">
    <property type="entry name" value="Small_mtfrase_dom"/>
</dbReference>
<evidence type="ECO:0000256" key="2">
    <source>
        <dbReference type="ARBA" id="ARBA00022679"/>
    </source>
</evidence>
<dbReference type="InterPro" id="IPR029063">
    <property type="entry name" value="SAM-dependent_MTases_sf"/>
</dbReference>
<comment type="similarity">
    <text evidence="5">Belongs to the protein N5-glutamine methyltransferase family. PrmC subfamily.</text>
</comment>
<dbReference type="Proteomes" id="UP000545386">
    <property type="component" value="Unassembled WGS sequence"/>
</dbReference>
<evidence type="ECO:0000256" key="5">
    <source>
        <dbReference type="HAMAP-Rule" id="MF_02126"/>
    </source>
</evidence>
<dbReference type="NCBIfam" id="TIGR03534">
    <property type="entry name" value="RF_mod_PrmC"/>
    <property type="match status" value="1"/>
</dbReference>
<gene>
    <name evidence="5 8" type="primary">prmC</name>
    <name evidence="8" type="ORF">GTU67_09065</name>
</gene>
<comment type="catalytic activity">
    <reaction evidence="4 5">
        <text>L-glutaminyl-[peptide chain release factor] + S-adenosyl-L-methionine = N(5)-methyl-L-glutaminyl-[peptide chain release factor] + S-adenosyl-L-homocysteine + H(+)</text>
        <dbReference type="Rhea" id="RHEA:42896"/>
        <dbReference type="Rhea" id="RHEA-COMP:10271"/>
        <dbReference type="Rhea" id="RHEA-COMP:10272"/>
        <dbReference type="ChEBI" id="CHEBI:15378"/>
        <dbReference type="ChEBI" id="CHEBI:30011"/>
        <dbReference type="ChEBI" id="CHEBI:57856"/>
        <dbReference type="ChEBI" id="CHEBI:59789"/>
        <dbReference type="ChEBI" id="CHEBI:61891"/>
        <dbReference type="EC" id="2.1.1.297"/>
    </reaction>
</comment>
<dbReference type="PANTHER" id="PTHR18895">
    <property type="entry name" value="HEMK METHYLTRANSFERASE"/>
    <property type="match status" value="1"/>
</dbReference>
<evidence type="ECO:0000256" key="1">
    <source>
        <dbReference type="ARBA" id="ARBA00022603"/>
    </source>
</evidence>
<proteinExistence type="inferred from homology"/>
<dbReference type="Gene3D" id="3.40.50.150">
    <property type="entry name" value="Vaccinia Virus protein VP39"/>
    <property type="match status" value="1"/>
</dbReference>
<dbReference type="PANTHER" id="PTHR18895:SF74">
    <property type="entry name" value="MTRF1L RELEASE FACTOR GLUTAMINE METHYLTRANSFERASE"/>
    <property type="match status" value="1"/>
</dbReference>
<keyword evidence="9" id="KW-1185">Reference proteome</keyword>
<dbReference type="InterPro" id="IPR050320">
    <property type="entry name" value="N5-glutamine_MTase"/>
</dbReference>
<reference evidence="8 9" key="1">
    <citation type="submission" date="2020-08" db="EMBL/GenBank/DDBJ databases">
        <title>Paraeoetvoesia sp. YC-7-48 draft genome sequence.</title>
        <authorList>
            <person name="Yao L."/>
        </authorList>
    </citation>
    <scope>NUCLEOTIDE SEQUENCE [LARGE SCALE GENOMIC DNA]</scope>
    <source>
        <strain evidence="9">YC-7-48</strain>
    </source>
</reference>
<dbReference type="SUPFAM" id="SSF53335">
    <property type="entry name" value="S-adenosyl-L-methionine-dependent methyltransferases"/>
    <property type="match status" value="1"/>
</dbReference>
<dbReference type="CDD" id="cd02440">
    <property type="entry name" value="AdoMet_MTases"/>
    <property type="match status" value="1"/>
</dbReference>
<keyword evidence="1 5" id="KW-0489">Methyltransferase</keyword>